<proteinExistence type="inferred from homology"/>
<dbReference type="SUPFAM" id="SSF81296">
    <property type="entry name" value="E set domains"/>
    <property type="match status" value="1"/>
</dbReference>
<evidence type="ECO:0000256" key="13">
    <source>
        <dbReference type="NCBIfam" id="TIGR02402"/>
    </source>
</evidence>
<dbReference type="GO" id="GO:0005737">
    <property type="term" value="C:cytoplasm"/>
    <property type="evidence" value="ECO:0007669"/>
    <property type="project" value="UniProtKB-SubCell"/>
</dbReference>
<keyword evidence="6" id="KW-0963">Cytoplasm</keyword>
<dbReference type="RefSeq" id="WP_158040637.1">
    <property type="nucleotide sequence ID" value="NZ_JACCFV010000001.1"/>
</dbReference>
<dbReference type="PANTHER" id="PTHR43651:SF11">
    <property type="entry name" value="MALTO-OLIGOSYLTREHALOSE TREHALOHYDROLASE"/>
    <property type="match status" value="1"/>
</dbReference>
<dbReference type="InterPro" id="IPR006047">
    <property type="entry name" value="GH13_cat_dom"/>
</dbReference>
<dbReference type="EMBL" id="WBJZ01000010">
    <property type="protein sequence ID" value="KAB1656885.1"/>
    <property type="molecule type" value="Genomic_DNA"/>
</dbReference>
<evidence type="ECO:0000256" key="12">
    <source>
        <dbReference type="ARBA" id="ARBA00034013"/>
    </source>
</evidence>
<evidence type="ECO:0000256" key="6">
    <source>
        <dbReference type="ARBA" id="ARBA00022490"/>
    </source>
</evidence>
<keyword evidence="7 14" id="KW-0378">Hydrolase</keyword>
<dbReference type="SMART" id="SM00642">
    <property type="entry name" value="Aamy"/>
    <property type="match status" value="1"/>
</dbReference>
<feature type="site" description="Transition state stabilizer" evidence="17">
    <location>
        <position position="383"/>
    </location>
</feature>
<evidence type="ECO:0000256" key="16">
    <source>
        <dbReference type="PIRSR" id="PIRSR006337-2"/>
    </source>
</evidence>
<feature type="domain" description="Glycosyl hydrolase family 13 catalytic" evidence="18">
    <location>
        <begin position="105"/>
        <end position="450"/>
    </location>
</feature>
<evidence type="ECO:0000313" key="19">
    <source>
        <dbReference type="EMBL" id="KAB1656885.1"/>
    </source>
</evidence>
<evidence type="ECO:0000259" key="18">
    <source>
        <dbReference type="SMART" id="SM00642"/>
    </source>
</evidence>
<keyword evidence="9 14" id="KW-0326">Glycosidase</keyword>
<dbReference type="InterPro" id="IPR014756">
    <property type="entry name" value="Ig_E-set"/>
</dbReference>
<evidence type="ECO:0000256" key="11">
    <source>
        <dbReference type="ARBA" id="ARBA00033284"/>
    </source>
</evidence>
<dbReference type="SUPFAM" id="SSF51445">
    <property type="entry name" value="(Trans)glycosidases"/>
    <property type="match status" value="1"/>
</dbReference>
<gene>
    <name evidence="19" type="primary">treZ</name>
    <name evidence="19" type="ORF">F8O01_09585</name>
</gene>
<comment type="caution">
    <text evidence="19">The sequence shown here is derived from an EMBL/GenBank/DDBJ whole genome shotgun (WGS) entry which is preliminary data.</text>
</comment>
<accession>A0A7J5BRK9</accession>
<keyword evidence="8" id="KW-0119">Carbohydrate metabolism</keyword>
<dbReference type="Pfam" id="PF00128">
    <property type="entry name" value="Alpha-amylase"/>
    <property type="match status" value="1"/>
</dbReference>
<dbReference type="UniPathway" id="UPA00299"/>
<feature type="binding site" evidence="16">
    <location>
        <begin position="249"/>
        <end position="254"/>
    </location>
    <ligand>
        <name>substrate</name>
    </ligand>
</feature>
<dbReference type="Gene3D" id="1.10.10.760">
    <property type="entry name" value="E-set domains of sugar-utilizing enzymes"/>
    <property type="match status" value="1"/>
</dbReference>
<feature type="binding site" evidence="16">
    <location>
        <begin position="313"/>
        <end position="317"/>
    </location>
    <ligand>
        <name>substrate</name>
    </ligand>
</feature>
<dbReference type="PANTHER" id="PTHR43651">
    <property type="entry name" value="1,4-ALPHA-GLUCAN-BRANCHING ENZYME"/>
    <property type="match status" value="1"/>
</dbReference>
<evidence type="ECO:0000256" key="3">
    <source>
        <dbReference type="ARBA" id="ARBA00008061"/>
    </source>
</evidence>
<evidence type="ECO:0000256" key="14">
    <source>
        <dbReference type="PIRNR" id="PIRNR006337"/>
    </source>
</evidence>
<dbReference type="InterPro" id="IPR012768">
    <property type="entry name" value="Trehalose_TreZ"/>
</dbReference>
<dbReference type="Gene3D" id="3.20.20.80">
    <property type="entry name" value="Glycosidases"/>
    <property type="match status" value="1"/>
</dbReference>
<dbReference type="AlphaFoldDB" id="A0A7J5BRK9"/>
<protein>
    <recommendedName>
        <fullName evidence="5 13">Malto-oligosyltrehalose trehalohydrolase</fullName>
        <shortName evidence="14">MTHase</shortName>
        <ecNumber evidence="4 13">3.2.1.141</ecNumber>
    </recommendedName>
    <alternativeName>
        <fullName evidence="11 14">4-alpha-D-((1-&gt;4)-alpha-D-glucano)trehalose trehalohydrolase</fullName>
    </alternativeName>
    <alternativeName>
        <fullName evidence="10 14">Maltooligosyl trehalose trehalohydrolase</fullName>
    </alternativeName>
</protein>
<dbReference type="GO" id="GO:0033942">
    <property type="term" value="F:4-alpha-D-(1-&gt;4)-alpha-D-glucanotrehalose trehalohydrolase activity"/>
    <property type="evidence" value="ECO:0007669"/>
    <property type="project" value="UniProtKB-EC"/>
</dbReference>
<dbReference type="InterPro" id="IPR013783">
    <property type="entry name" value="Ig-like_fold"/>
</dbReference>
<evidence type="ECO:0000256" key="17">
    <source>
        <dbReference type="PIRSR" id="PIRSR006337-3"/>
    </source>
</evidence>
<dbReference type="NCBIfam" id="TIGR02402">
    <property type="entry name" value="trehalose_TreZ"/>
    <property type="match status" value="1"/>
</dbReference>
<keyword evidence="20" id="KW-1185">Reference proteome</keyword>
<feature type="binding site" evidence="16">
    <location>
        <begin position="382"/>
        <end position="387"/>
    </location>
    <ligand>
        <name>substrate</name>
    </ligand>
</feature>
<dbReference type="Gene3D" id="2.60.40.10">
    <property type="entry name" value="Immunoglobulins"/>
    <property type="match status" value="1"/>
</dbReference>
<dbReference type="OrthoDB" id="9800174at2"/>
<evidence type="ECO:0000256" key="10">
    <source>
        <dbReference type="ARBA" id="ARBA00032057"/>
    </source>
</evidence>
<evidence type="ECO:0000256" key="9">
    <source>
        <dbReference type="ARBA" id="ARBA00023295"/>
    </source>
</evidence>
<evidence type="ECO:0000256" key="2">
    <source>
        <dbReference type="ARBA" id="ARBA00005199"/>
    </source>
</evidence>
<comment type="similarity">
    <text evidence="3 14">Belongs to the glycosyl hydrolase 13 family.</text>
</comment>
<dbReference type="EC" id="3.2.1.141" evidence="4 13"/>
<comment type="pathway">
    <text evidence="2 14">Glycan biosynthesis; trehalose biosynthesis.</text>
</comment>
<name>A0A7J5BRK9_9MICO</name>
<feature type="active site" description="Nucleophile" evidence="15">
    <location>
        <position position="251"/>
    </location>
</feature>
<dbReference type="CDD" id="cd11325">
    <property type="entry name" value="AmyAc_GTHase"/>
    <property type="match status" value="1"/>
</dbReference>
<dbReference type="PIRSF" id="PIRSF006337">
    <property type="entry name" value="Trehalose_TreZ"/>
    <property type="match status" value="1"/>
</dbReference>
<dbReference type="CDD" id="cd02853">
    <property type="entry name" value="E_set_MTHase_like_N"/>
    <property type="match status" value="1"/>
</dbReference>
<feature type="active site" description="Proton donor" evidence="15">
    <location>
        <position position="288"/>
    </location>
</feature>
<comment type="subcellular location">
    <subcellularLocation>
        <location evidence="1 15">Cytoplasm</location>
    </subcellularLocation>
</comment>
<dbReference type="InterPro" id="IPR017853">
    <property type="entry name" value="GH"/>
</dbReference>
<evidence type="ECO:0000256" key="5">
    <source>
        <dbReference type="ARBA" id="ARBA00015938"/>
    </source>
</evidence>
<evidence type="ECO:0000256" key="7">
    <source>
        <dbReference type="ARBA" id="ARBA00022801"/>
    </source>
</evidence>
<comment type="catalytic activity">
    <reaction evidence="12 14">
        <text>hydrolysis of (1-&gt;4)-alpha-D-glucosidic linkage in 4-alpha-D-[(1-&gt;4)-alpha-D-glucanosyl]n trehalose to yield trehalose and (1-&gt;4)-alpha-D-glucan.</text>
        <dbReference type="EC" id="3.2.1.141"/>
    </reaction>
</comment>
<sequence length="588" mass="64680">MSARRRPPFSVWAPRAQRAELVADDAVISMERADDGWFTPAGPVPDGEVDYGYRLDGDELVLPDPRSRRQPGGVHGRSRTFDAGAHVWADTAWTGRPLAGAVLYELHIGTFTPGGTLDTAIDGLDELVELGIDAVEIMPVGAWSGTQGWGYDGVDWFAVHEGYGGPAAYQRFVDACHVRGLAVVQDVVYNHFGPSGNYLGRFAPYLADGRGTDWGDSINLDGHDSDEVRRYILDNARMWFEDHHVDGLRLDAVHALVDARAEPLLEELSRETDALAAHLRRPLTLIAESDRNDPRTILPREAGGTGMTGQWSDDFHHAVHVALTGETQGYYADFASLGALAHVLEQGFLHDGSWSSFRGRHHGRPLPRDTSAWRLVASIQNHDQVGNRAQGDRLSGTLGDRRLVLGAVLLLTAPFTPMLFMGEEWGASTPFPFFTSHPEPELAEGTREGRKREFSRMGWDPDLIPDPQSDETFRSAILDRAERAEPAHARVLHAYRELIALRRRLPQLSSPWLTEVRAVADEAAGTIAFTRDDVRIVVNLATEPREVELPAVAGARATDVCFTSDGDAELDIDAQRVRLPAESAVVVL</sequence>
<dbReference type="GO" id="GO:0005992">
    <property type="term" value="P:trehalose biosynthetic process"/>
    <property type="evidence" value="ECO:0007669"/>
    <property type="project" value="UniProtKB-UniRule"/>
</dbReference>
<dbReference type="Proteomes" id="UP000467240">
    <property type="component" value="Unassembled WGS sequence"/>
</dbReference>
<dbReference type="InterPro" id="IPR044901">
    <property type="entry name" value="Trehalose_TreZ_E-set_sf"/>
</dbReference>
<evidence type="ECO:0000313" key="20">
    <source>
        <dbReference type="Proteomes" id="UP000467240"/>
    </source>
</evidence>
<evidence type="ECO:0000256" key="15">
    <source>
        <dbReference type="PIRSR" id="PIRSR006337-1"/>
    </source>
</evidence>
<evidence type="ECO:0000256" key="4">
    <source>
        <dbReference type="ARBA" id="ARBA00012268"/>
    </source>
</evidence>
<evidence type="ECO:0000256" key="8">
    <source>
        <dbReference type="ARBA" id="ARBA00023277"/>
    </source>
</evidence>
<organism evidence="19 20">
    <name type="scientific">Pseudoclavibacter chungangensis</name>
    <dbReference type="NCBI Taxonomy" id="587635"/>
    <lineage>
        <taxon>Bacteria</taxon>
        <taxon>Bacillati</taxon>
        <taxon>Actinomycetota</taxon>
        <taxon>Actinomycetes</taxon>
        <taxon>Micrococcales</taxon>
        <taxon>Microbacteriaceae</taxon>
        <taxon>Pseudoclavibacter</taxon>
    </lineage>
</organism>
<reference evidence="19 20" key="1">
    <citation type="submission" date="2019-09" db="EMBL/GenBank/DDBJ databases">
        <title>Phylogeny of genus Pseudoclavibacter and closely related genus.</title>
        <authorList>
            <person name="Li Y."/>
        </authorList>
    </citation>
    <scope>NUCLEOTIDE SEQUENCE [LARGE SCALE GENOMIC DNA]</scope>
    <source>
        <strain evidence="19 20">DSM 23821</strain>
    </source>
</reference>
<evidence type="ECO:0000256" key="1">
    <source>
        <dbReference type="ARBA" id="ARBA00004496"/>
    </source>
</evidence>